<dbReference type="Pfam" id="PF12079">
    <property type="entry name" value="DUF3558"/>
    <property type="match status" value="1"/>
</dbReference>
<dbReference type="Proteomes" id="UP000294947">
    <property type="component" value="Unassembled WGS sequence"/>
</dbReference>
<gene>
    <name evidence="3" type="ORF">E1288_38730</name>
</gene>
<organism evidence="3 4">
    <name type="scientific">Saccharopolyspora elongata</name>
    <dbReference type="NCBI Taxonomy" id="2530387"/>
    <lineage>
        <taxon>Bacteria</taxon>
        <taxon>Bacillati</taxon>
        <taxon>Actinomycetota</taxon>
        <taxon>Actinomycetes</taxon>
        <taxon>Pseudonocardiales</taxon>
        <taxon>Pseudonocardiaceae</taxon>
        <taxon>Saccharopolyspora</taxon>
    </lineage>
</organism>
<keyword evidence="4" id="KW-1185">Reference proteome</keyword>
<sequence length="194" mass="20204">MRTIHVRRCASITAVALFAVLGASACSPGESQTPPSSTAESPTTTASSVPKVEKPKNLKGISNACQLLTSEQLSQLGGGGQPEEDTSAYGETQCYWSGDAFAVGVSINTTSGGPAKIYQTGGTRDNFAPTTVDGYPGARVDKQDILCRIELGVAETQSVEINYTKHSGGSPEMNDPCGFAEKITSEVLKNIPDA</sequence>
<dbReference type="AlphaFoldDB" id="A0A4R4Y2Z1"/>
<dbReference type="InterPro" id="IPR024520">
    <property type="entry name" value="DUF3558"/>
</dbReference>
<comment type="caution">
    <text evidence="3">The sequence shown here is derived from an EMBL/GenBank/DDBJ whole genome shotgun (WGS) entry which is preliminary data.</text>
</comment>
<reference evidence="3 4" key="1">
    <citation type="submission" date="2019-03" db="EMBL/GenBank/DDBJ databases">
        <title>Draft genome sequences of novel Actinobacteria.</title>
        <authorList>
            <person name="Sahin N."/>
            <person name="Ay H."/>
            <person name="Saygin H."/>
        </authorList>
    </citation>
    <scope>NUCLEOTIDE SEQUENCE [LARGE SCALE GENOMIC DNA]</scope>
    <source>
        <strain evidence="3 4">7K502</strain>
    </source>
</reference>
<keyword evidence="2" id="KW-0732">Signal</keyword>
<name>A0A4R4Y2Z1_9PSEU</name>
<feature type="region of interest" description="Disordered" evidence="1">
    <location>
        <begin position="28"/>
        <end position="53"/>
    </location>
</feature>
<evidence type="ECO:0000256" key="1">
    <source>
        <dbReference type="SAM" id="MobiDB-lite"/>
    </source>
</evidence>
<dbReference type="EMBL" id="SMKW01000086">
    <property type="protein sequence ID" value="TDD38426.1"/>
    <property type="molecule type" value="Genomic_DNA"/>
</dbReference>
<evidence type="ECO:0000313" key="4">
    <source>
        <dbReference type="Proteomes" id="UP000294947"/>
    </source>
</evidence>
<dbReference type="OrthoDB" id="3697076at2"/>
<feature type="chain" id="PRO_5020986353" evidence="2">
    <location>
        <begin position="26"/>
        <end position="194"/>
    </location>
</feature>
<feature type="signal peptide" evidence="2">
    <location>
        <begin position="1"/>
        <end position="25"/>
    </location>
</feature>
<dbReference type="PROSITE" id="PS51257">
    <property type="entry name" value="PROKAR_LIPOPROTEIN"/>
    <property type="match status" value="1"/>
</dbReference>
<evidence type="ECO:0000313" key="3">
    <source>
        <dbReference type="EMBL" id="TDD38426.1"/>
    </source>
</evidence>
<feature type="compositionally biased region" description="Low complexity" evidence="1">
    <location>
        <begin position="30"/>
        <end position="48"/>
    </location>
</feature>
<accession>A0A4R4Y2Z1</accession>
<protein>
    <submittedName>
        <fullName evidence="3">DUF3558 domain-containing protein</fullName>
    </submittedName>
</protein>
<evidence type="ECO:0000256" key="2">
    <source>
        <dbReference type="SAM" id="SignalP"/>
    </source>
</evidence>
<proteinExistence type="predicted"/>